<keyword evidence="2" id="KW-1133">Transmembrane helix</keyword>
<name>A0A8A1UF69_STRR1</name>
<sequence length="182" mass="19436">MPEISHQSTDAERRMAIASELERLEESAKFSSQSQFEQSKRWRAINLLLGVPASGLAAVAGATALVTTTGRVVAGLVALASAVLGAILTTTNASHRMNQAAAAANAYLEIQTAARQAREIDLPYSSVDEARTVLAELTARRDEQNKTAEPPGRRAYLRGRKNIEGGGQTYAVDASPDQSEIQ</sequence>
<organism evidence="3 5">
    <name type="scientific">Streptomyces rimosus subsp. rimosus (strain ATCC 10970 / DSM 40260 / JCM 4667 / NRRL 2234)</name>
    <dbReference type="NCBI Taxonomy" id="1265868"/>
    <lineage>
        <taxon>Bacteria</taxon>
        <taxon>Bacillati</taxon>
        <taxon>Actinomycetota</taxon>
        <taxon>Actinomycetes</taxon>
        <taxon>Kitasatosporales</taxon>
        <taxon>Streptomycetaceae</taxon>
        <taxon>Streptomyces</taxon>
    </lineage>
</organism>
<dbReference type="NCBIfam" id="NF033632">
    <property type="entry name" value="SLATT_4"/>
    <property type="match status" value="1"/>
</dbReference>
<evidence type="ECO:0000313" key="4">
    <source>
        <dbReference type="EMBL" id="QST85564.1"/>
    </source>
</evidence>
<evidence type="ECO:0000313" key="5">
    <source>
        <dbReference type="Proteomes" id="UP000011074"/>
    </source>
</evidence>
<reference evidence="3" key="3">
    <citation type="journal article" date="2021" name="bioRxiv">
        <title>Bilateral symmetry of linear streptomycete chromosomes.</title>
        <authorList>
            <person name="Algora-Gallardo L."/>
            <person name="Schniete J.K."/>
            <person name="Mark D.R."/>
            <person name="Hunter I.S."/>
            <person name="Herron P.R."/>
        </authorList>
    </citation>
    <scope>NUCLEOTIDE SEQUENCE</scope>
    <source>
        <strain evidence="3">ATCC 10970</strain>
    </source>
</reference>
<gene>
    <name evidence="3" type="ORF">SRIM_000010</name>
    <name evidence="4" type="ORF">SRIM_040525</name>
</gene>
<evidence type="ECO:0000313" key="3">
    <source>
        <dbReference type="EMBL" id="QST78788.1"/>
    </source>
</evidence>
<accession>A0A8A1UF69</accession>
<feature type="region of interest" description="Disordered" evidence="1">
    <location>
        <begin position="141"/>
        <end position="182"/>
    </location>
</feature>
<reference evidence="3" key="1">
    <citation type="submission" date="2012-12" db="EMBL/GenBank/DDBJ databases">
        <authorList>
            <person name="Pethick F.E."/>
            <person name="MacFadyen A.C."/>
            <person name="Tang Z."/>
            <person name="Sangal V."/>
            <person name="Tze-Tze L."/>
            <person name="Chu J."/>
            <person name="Guo M."/>
            <person name="Kirby R."/>
            <person name="Hoskisson P.A."/>
            <person name="Herron P.R."/>
            <person name="Hunter I.S."/>
        </authorList>
    </citation>
    <scope>NUCLEOTIDE SEQUENCE</scope>
    <source>
        <strain evidence="3">ATCC 10970</strain>
    </source>
</reference>
<feature type="transmembrane region" description="Helical" evidence="2">
    <location>
        <begin position="44"/>
        <end position="66"/>
    </location>
</feature>
<dbReference type="AlphaFoldDB" id="A0A8A1UF69"/>
<proteinExistence type="predicted"/>
<dbReference type="Proteomes" id="UP000011074">
    <property type="component" value="Chromosome"/>
</dbReference>
<evidence type="ECO:0000256" key="1">
    <source>
        <dbReference type="SAM" id="MobiDB-lite"/>
    </source>
</evidence>
<dbReference type="GeneID" id="66860411"/>
<dbReference type="EMBL" id="CP048261">
    <property type="protein sequence ID" value="QST85564.1"/>
    <property type="molecule type" value="Genomic_DNA"/>
</dbReference>
<protein>
    <submittedName>
        <fullName evidence="3">SLATT domain-containing protein</fullName>
    </submittedName>
</protein>
<dbReference type="EMBL" id="CP048261">
    <property type="protein sequence ID" value="QST78788.1"/>
    <property type="molecule type" value="Genomic_DNA"/>
</dbReference>
<feature type="transmembrane region" description="Helical" evidence="2">
    <location>
        <begin position="72"/>
        <end position="89"/>
    </location>
</feature>
<dbReference type="RefSeq" id="WP_030190736.1">
    <property type="nucleotide sequence ID" value="NZ_CP048261.1"/>
</dbReference>
<keyword evidence="2" id="KW-0472">Membrane</keyword>
<evidence type="ECO:0000256" key="2">
    <source>
        <dbReference type="SAM" id="Phobius"/>
    </source>
</evidence>
<keyword evidence="2" id="KW-0812">Transmembrane</keyword>
<reference evidence="3" key="2">
    <citation type="submission" date="2020-01" db="EMBL/GenBank/DDBJ databases">
        <authorList>
            <person name="Algora L."/>
            <person name="Schniete J.K."/>
            <person name="MacFadyen A."/>
            <person name="Hoskisson P.A."/>
            <person name="Hunter I.S."/>
            <person name="Herron P.R."/>
        </authorList>
    </citation>
    <scope>NUCLEOTIDE SEQUENCE</scope>
    <source>
        <strain evidence="3">ATCC 10970</strain>
    </source>
</reference>